<keyword evidence="5" id="KW-1185">Reference proteome</keyword>
<feature type="coiled-coil region" evidence="1">
    <location>
        <begin position="236"/>
        <end position="302"/>
    </location>
</feature>
<sequence>MAGAHCATTTSSSAVTAHLHRRHYFSTASLIPRKPIFIVSSFAAPFPTKSTKRKNCLRPKILKTLKKPFIPKLPSTDPVISINYPTRQEEVKEPEDTEIQEFDEFENQESIESEETEIQELDKFVNQELREAKVSGSSGVIVDGSIGRFHKNTLLRYGLCLVGAFVFHTVCTAWIFGSADLDSKDRIFRGNDKDGYPGLDENGKNKSKVELFLNGNGNGNMDFENGGVNSVVFVDKVEMERKIKEIRKMAKEARERESKNNGFDSEEKDDIDDGKFIKSGIEKEVDNRLIKLQKKLEKSRKKLPVSSVGILRTADERNNGVEKDKLGDREGNGALMFKKKYKFKGLSNNLDEKPKGFMNSEYDSFNKFEQKGNVEKGNELLRSGNGNEDKWESDLMHLEEDGEKKGTQEVTVSSNSITKKLVKEKGTRKPRKKGVAIPKMKNGIVQDKSHEIPTVKSMKSRKSKAESTKLSESEQSNKMLNGKEVGNSQAANNIEDAKSESETDFWWLNLPYVLGILMHRGHEEGRHGLYTLKSTSSAGGDFSHTVAFEDRGDAINFCCLLQSYFGDLKDFGAEIVPLKIADLHGAVKSHTMRLVVVKKGQLQLYVGQPLADAEMALRALQSPEEIMATFRRNSTMAQDARECFKALTKKEKAEVTRALSKSNGRKVFVLLEDSDTKITGEDIQCLKPGEWLKELVINL</sequence>
<evidence type="ECO:0000256" key="2">
    <source>
        <dbReference type="SAM" id="MobiDB-lite"/>
    </source>
</evidence>
<keyword evidence="3" id="KW-0812">Transmembrane</keyword>
<evidence type="ECO:0000256" key="1">
    <source>
        <dbReference type="SAM" id="Coils"/>
    </source>
</evidence>
<accession>A0ABD1PJR8</accession>
<dbReference type="Gene3D" id="3.40.395.10">
    <property type="entry name" value="Adenoviral Proteinase, Chain A"/>
    <property type="match status" value="1"/>
</dbReference>
<feature type="transmembrane region" description="Helical" evidence="3">
    <location>
        <begin position="154"/>
        <end position="176"/>
    </location>
</feature>
<keyword evidence="3" id="KW-0472">Membrane</keyword>
<reference evidence="5" key="1">
    <citation type="submission" date="2024-07" db="EMBL/GenBank/DDBJ databases">
        <title>Two chromosome-level genome assemblies of Korean endemic species Abeliophyllum distichum and Forsythia ovata (Oleaceae).</title>
        <authorList>
            <person name="Jang H."/>
        </authorList>
    </citation>
    <scope>NUCLEOTIDE SEQUENCE [LARGE SCALE GENOMIC DNA]</scope>
</reference>
<evidence type="ECO:0000313" key="4">
    <source>
        <dbReference type="EMBL" id="KAL2464146.1"/>
    </source>
</evidence>
<dbReference type="AlphaFoldDB" id="A0ABD1PJR8"/>
<proteinExistence type="predicted"/>
<protein>
    <submittedName>
        <fullName evidence="4">Embryo defective</fullName>
    </submittedName>
</protein>
<keyword evidence="1" id="KW-0175">Coiled coil</keyword>
<evidence type="ECO:0000256" key="3">
    <source>
        <dbReference type="SAM" id="Phobius"/>
    </source>
</evidence>
<keyword evidence="3" id="KW-1133">Transmembrane helix</keyword>
<feature type="compositionally biased region" description="Basic and acidic residues" evidence="2">
    <location>
        <begin position="463"/>
        <end position="472"/>
    </location>
</feature>
<dbReference type="EMBL" id="JBFOLJ010000018">
    <property type="protein sequence ID" value="KAL2464146.1"/>
    <property type="molecule type" value="Genomic_DNA"/>
</dbReference>
<comment type="caution">
    <text evidence="4">The sequence shown here is derived from an EMBL/GenBank/DDBJ whole genome shotgun (WGS) entry which is preliminary data.</text>
</comment>
<dbReference type="PANTHER" id="PTHR34962">
    <property type="entry name" value="EMBRYO DEFECTIVE 1703-RELATED"/>
    <property type="match status" value="1"/>
</dbReference>
<gene>
    <name evidence="4" type="ORF">Fot_52102</name>
</gene>
<evidence type="ECO:0000313" key="5">
    <source>
        <dbReference type="Proteomes" id="UP001604277"/>
    </source>
</evidence>
<dbReference type="Proteomes" id="UP001604277">
    <property type="component" value="Unassembled WGS sequence"/>
</dbReference>
<dbReference type="PANTHER" id="PTHR34962:SF3">
    <property type="entry name" value="ABC SUBFAMILY C PROTEIN"/>
    <property type="match status" value="1"/>
</dbReference>
<feature type="region of interest" description="Disordered" evidence="2">
    <location>
        <begin position="450"/>
        <end position="485"/>
    </location>
</feature>
<name>A0ABD1PJR8_9LAMI</name>
<organism evidence="4 5">
    <name type="scientific">Forsythia ovata</name>
    <dbReference type="NCBI Taxonomy" id="205694"/>
    <lineage>
        <taxon>Eukaryota</taxon>
        <taxon>Viridiplantae</taxon>
        <taxon>Streptophyta</taxon>
        <taxon>Embryophyta</taxon>
        <taxon>Tracheophyta</taxon>
        <taxon>Spermatophyta</taxon>
        <taxon>Magnoliopsida</taxon>
        <taxon>eudicotyledons</taxon>
        <taxon>Gunneridae</taxon>
        <taxon>Pentapetalae</taxon>
        <taxon>asterids</taxon>
        <taxon>lamiids</taxon>
        <taxon>Lamiales</taxon>
        <taxon>Oleaceae</taxon>
        <taxon>Forsythieae</taxon>
        <taxon>Forsythia</taxon>
    </lineage>
</organism>